<sequence length="315" mass="34635">MVQPISPESPEERARRSAWDRSLDHLRPGARVYEILKRITIGVYSDGFIHAGNLAYLALVSLFPFFIVTAALAHLLGMGPDTIVAIDSFLRNLPRAVREMLRPAIADVLAQRTGGLLWLGGLVGLWTTGNFIETIRDILRRAYGVRYSKPFWHYRLSSAALILGSVMLTFIAFSVQLVLTGVEQFIYRLLPLAHGVLSWIGWSRLAPLATLFLALYLLFYSLTPSKYRDTPCPKWPGAAFTALWWILVTMALPAVLSLVGGYGLTYGSLAGVIVALLFFWLVGLGLVIGAQLNAALAEKPQSGLMGAEETVSTEE</sequence>
<dbReference type="Proteomes" id="UP001169764">
    <property type="component" value="Unassembled WGS sequence"/>
</dbReference>
<feature type="transmembrane region" description="Helical" evidence="6">
    <location>
        <begin position="269"/>
        <end position="290"/>
    </location>
</feature>
<comment type="subcellular location">
    <subcellularLocation>
        <location evidence="1">Cell membrane</location>
        <topology evidence="1">Multi-pass membrane protein</topology>
    </subcellularLocation>
</comment>
<proteinExistence type="predicted"/>
<dbReference type="PANTHER" id="PTHR30213">
    <property type="entry name" value="INNER MEMBRANE PROTEIN YHJD"/>
    <property type="match status" value="1"/>
</dbReference>
<evidence type="ECO:0000256" key="2">
    <source>
        <dbReference type="ARBA" id="ARBA00022475"/>
    </source>
</evidence>
<keyword evidence="8" id="KW-1185">Reference proteome</keyword>
<feature type="transmembrane region" description="Helical" evidence="6">
    <location>
        <begin position="242"/>
        <end position="263"/>
    </location>
</feature>
<accession>A0ABT8YE97</accession>
<evidence type="ECO:0000256" key="3">
    <source>
        <dbReference type="ARBA" id="ARBA00022692"/>
    </source>
</evidence>
<reference evidence="7" key="1">
    <citation type="submission" date="2023-07" db="EMBL/GenBank/DDBJ databases">
        <authorList>
            <person name="Kim M."/>
        </authorList>
    </citation>
    <scope>NUCLEOTIDE SEQUENCE</scope>
    <source>
        <strain evidence="7">BIUV-7</strain>
    </source>
</reference>
<evidence type="ECO:0000256" key="1">
    <source>
        <dbReference type="ARBA" id="ARBA00004651"/>
    </source>
</evidence>
<keyword evidence="2" id="KW-1003">Cell membrane</keyword>
<keyword evidence="3 6" id="KW-0812">Transmembrane</keyword>
<organism evidence="7 8">
    <name type="scientific">Sphingomonas natans</name>
    <dbReference type="NCBI Taxonomy" id="3063330"/>
    <lineage>
        <taxon>Bacteria</taxon>
        <taxon>Pseudomonadati</taxon>
        <taxon>Pseudomonadota</taxon>
        <taxon>Alphaproteobacteria</taxon>
        <taxon>Sphingomonadales</taxon>
        <taxon>Sphingomonadaceae</taxon>
        <taxon>Sphingomonas</taxon>
    </lineage>
</organism>
<comment type="caution">
    <text evidence="7">The sequence shown here is derived from an EMBL/GenBank/DDBJ whole genome shotgun (WGS) entry which is preliminary data.</text>
</comment>
<evidence type="ECO:0000256" key="5">
    <source>
        <dbReference type="ARBA" id="ARBA00023136"/>
    </source>
</evidence>
<evidence type="ECO:0000256" key="6">
    <source>
        <dbReference type="SAM" id="Phobius"/>
    </source>
</evidence>
<keyword evidence="4 6" id="KW-1133">Transmembrane helix</keyword>
<gene>
    <name evidence="7" type="ORF">Q4F19_20060</name>
</gene>
<evidence type="ECO:0000313" key="8">
    <source>
        <dbReference type="Proteomes" id="UP001169764"/>
    </source>
</evidence>
<feature type="transmembrane region" description="Helical" evidence="6">
    <location>
        <begin position="54"/>
        <end position="76"/>
    </location>
</feature>
<keyword evidence="5 6" id="KW-0472">Membrane</keyword>
<feature type="transmembrane region" description="Helical" evidence="6">
    <location>
        <begin position="156"/>
        <end position="179"/>
    </location>
</feature>
<protein>
    <submittedName>
        <fullName evidence="7">YihY/virulence factor BrkB family protein</fullName>
    </submittedName>
</protein>
<name>A0ABT8YE97_9SPHN</name>
<dbReference type="PIRSF" id="PIRSF035875">
    <property type="entry name" value="RNase_BN"/>
    <property type="match status" value="1"/>
</dbReference>
<evidence type="ECO:0000313" key="7">
    <source>
        <dbReference type="EMBL" id="MDO6416690.1"/>
    </source>
</evidence>
<dbReference type="EMBL" id="JAUOTP010000011">
    <property type="protein sequence ID" value="MDO6416690.1"/>
    <property type="molecule type" value="Genomic_DNA"/>
</dbReference>
<dbReference type="RefSeq" id="WP_303546433.1">
    <property type="nucleotide sequence ID" value="NZ_JAUOTP010000011.1"/>
</dbReference>
<feature type="transmembrane region" description="Helical" evidence="6">
    <location>
        <begin position="199"/>
        <end position="222"/>
    </location>
</feature>
<evidence type="ECO:0000256" key="4">
    <source>
        <dbReference type="ARBA" id="ARBA00022989"/>
    </source>
</evidence>
<dbReference type="PANTHER" id="PTHR30213:SF0">
    <property type="entry name" value="UPF0761 MEMBRANE PROTEIN YIHY"/>
    <property type="match status" value="1"/>
</dbReference>
<dbReference type="Pfam" id="PF03631">
    <property type="entry name" value="Virul_fac_BrkB"/>
    <property type="match status" value="1"/>
</dbReference>
<dbReference type="InterPro" id="IPR017039">
    <property type="entry name" value="Virul_fac_BrkB"/>
</dbReference>